<keyword evidence="2" id="KW-0472">Membrane</keyword>
<name>A0A914YGD7_9BILA</name>
<protein>
    <submittedName>
        <fullName evidence="4">Uncharacterized protein</fullName>
    </submittedName>
</protein>
<proteinExistence type="predicted"/>
<keyword evidence="2" id="KW-1133">Transmembrane helix</keyword>
<evidence type="ECO:0000256" key="1">
    <source>
        <dbReference type="SAM" id="MobiDB-lite"/>
    </source>
</evidence>
<organism evidence="3 4">
    <name type="scientific">Panagrolaimus superbus</name>
    <dbReference type="NCBI Taxonomy" id="310955"/>
    <lineage>
        <taxon>Eukaryota</taxon>
        <taxon>Metazoa</taxon>
        <taxon>Ecdysozoa</taxon>
        <taxon>Nematoda</taxon>
        <taxon>Chromadorea</taxon>
        <taxon>Rhabditida</taxon>
        <taxon>Tylenchina</taxon>
        <taxon>Panagrolaimomorpha</taxon>
        <taxon>Panagrolaimoidea</taxon>
        <taxon>Panagrolaimidae</taxon>
        <taxon>Panagrolaimus</taxon>
    </lineage>
</organism>
<dbReference type="WBParaSite" id="PSU_v2.g17844.t1">
    <property type="protein sequence ID" value="PSU_v2.g17844.t1"/>
    <property type="gene ID" value="PSU_v2.g17844"/>
</dbReference>
<keyword evidence="2" id="KW-0812">Transmembrane</keyword>
<dbReference type="Proteomes" id="UP000887577">
    <property type="component" value="Unplaced"/>
</dbReference>
<sequence>MPCFEQCSGEPQKVSEGPPPPPKKNIATTKYNKKLIEHLTKNLFSDFDHGDKKYYESKPSDKNVSAEFESNAKIIFYVGMSLLILAVTTIFAKHFYSKWKKRPKAVKKEVKEAEQEEPVENNDQNENFNEPEIVQMPKV</sequence>
<evidence type="ECO:0000256" key="2">
    <source>
        <dbReference type="SAM" id="Phobius"/>
    </source>
</evidence>
<keyword evidence="3" id="KW-1185">Reference proteome</keyword>
<reference evidence="4" key="1">
    <citation type="submission" date="2022-11" db="UniProtKB">
        <authorList>
            <consortium name="WormBaseParasite"/>
        </authorList>
    </citation>
    <scope>IDENTIFICATION</scope>
</reference>
<feature type="region of interest" description="Disordered" evidence="1">
    <location>
        <begin position="1"/>
        <end position="27"/>
    </location>
</feature>
<evidence type="ECO:0000313" key="3">
    <source>
        <dbReference type="Proteomes" id="UP000887577"/>
    </source>
</evidence>
<feature type="transmembrane region" description="Helical" evidence="2">
    <location>
        <begin position="74"/>
        <end position="92"/>
    </location>
</feature>
<evidence type="ECO:0000313" key="4">
    <source>
        <dbReference type="WBParaSite" id="PSU_v2.g17844.t1"/>
    </source>
</evidence>
<feature type="region of interest" description="Disordered" evidence="1">
    <location>
        <begin position="109"/>
        <end position="139"/>
    </location>
</feature>
<dbReference type="AlphaFoldDB" id="A0A914YGD7"/>
<accession>A0A914YGD7</accession>